<name>A0A4Q7IP37_9GAMM</name>
<reference evidence="3 4" key="1">
    <citation type="submission" date="2018-01" db="EMBL/GenBank/DDBJ databases">
        <title>Co-occurrence of chitin degradation, pigmentation and bioactivity in marine Pseudoalteromonas.</title>
        <authorList>
            <person name="Paulsen S."/>
            <person name="Gram L."/>
            <person name="Machado H."/>
        </authorList>
    </citation>
    <scope>NUCLEOTIDE SEQUENCE [LARGE SCALE GENOMIC DNA]</scope>
    <source>
        <strain evidence="3 4">S3898</strain>
    </source>
</reference>
<evidence type="ECO:0000313" key="4">
    <source>
        <dbReference type="Proteomes" id="UP000291338"/>
    </source>
</evidence>
<evidence type="ECO:0000256" key="2">
    <source>
        <dbReference type="SAM" id="Phobius"/>
    </source>
</evidence>
<dbReference type="Pfam" id="PF11658">
    <property type="entry name" value="CBP_BcsG"/>
    <property type="match status" value="1"/>
</dbReference>
<comment type="caution">
    <text evidence="3">The sequence shown here is derived from an EMBL/GenBank/DDBJ whole genome shotgun (WGS) entry which is preliminary data.</text>
</comment>
<dbReference type="AlphaFoldDB" id="A0A4Q7IP37"/>
<dbReference type="EMBL" id="PPSX01000023">
    <property type="protein sequence ID" value="RZQ53621.1"/>
    <property type="molecule type" value="Genomic_DNA"/>
</dbReference>
<proteinExistence type="predicted"/>
<gene>
    <name evidence="3" type="primary">bcsG</name>
    <name evidence="3" type="ORF">C1E23_08215</name>
</gene>
<dbReference type="Proteomes" id="UP000291338">
    <property type="component" value="Unassembled WGS sequence"/>
</dbReference>
<dbReference type="RefSeq" id="WP_130255100.1">
    <property type="nucleotide sequence ID" value="NZ_PPSX01000023.1"/>
</dbReference>
<feature type="transmembrane region" description="Helical" evidence="2">
    <location>
        <begin position="136"/>
        <end position="154"/>
    </location>
</feature>
<sequence>MSQESTSPLLSKVKWEPLGLWNVYFLFKFGLFYFSYIEIHVLENLALIAFLVFPLGSGLLHKLKHIVGIVLAMMLLHHDSYLPPLSLLMSNNDLLMSFSPAYLLELIMRVVSLQGAALMLVTLVTYLYFNQWIRFTGVNILAFFVVGVTGAASLNNQQNIPAAPTREVKQATPDAPTNSTSPVTDPASAMTQFYAQQQSLVTEFPNQFIGSNFDVVILNICSLGWDDLRHIGMENHPLLSQFDVIFENFNSATSYSGPAATRLLNSSCGQRPHNGLYGNKREECNLFAQLEQLGFQTDLAMNHNGFFDSFLQLIKTEGGISAPLQPFDDINIIQRSFDGSPIYSDKQVLSKWLDNREQSAQERHALYFNSISLHDGNIMAGQANRFNSIDNYRARAQALLNDIDGFFQTLTNTGRNYLVVMVPEHGAALKGDQMQFSGLREIPTPSIVNVPVGIKFISPNKESGSNPIKYDEPLSYFAISEFIARTIEDNPFDQATINIRSLLSNLPTSAMVAENENSKMILYSDQPYIQLDNGMWAKYPQ</sequence>
<protein>
    <submittedName>
        <fullName evidence="3">Cellulose biosynthesis protein BcsG</fullName>
    </submittedName>
</protein>
<dbReference type="InterPro" id="IPR017850">
    <property type="entry name" value="Alkaline_phosphatase_core_sf"/>
</dbReference>
<keyword evidence="2" id="KW-0472">Membrane</keyword>
<accession>A0A4Q7IP37</accession>
<keyword evidence="2" id="KW-1133">Transmembrane helix</keyword>
<dbReference type="SUPFAM" id="SSF53649">
    <property type="entry name" value="Alkaline phosphatase-like"/>
    <property type="match status" value="1"/>
</dbReference>
<dbReference type="InterPro" id="IPR017744">
    <property type="entry name" value="BcsG"/>
</dbReference>
<keyword evidence="2" id="KW-0812">Transmembrane</keyword>
<evidence type="ECO:0000256" key="1">
    <source>
        <dbReference type="SAM" id="MobiDB-lite"/>
    </source>
</evidence>
<evidence type="ECO:0000313" key="3">
    <source>
        <dbReference type="EMBL" id="RZQ53621.1"/>
    </source>
</evidence>
<feature type="region of interest" description="Disordered" evidence="1">
    <location>
        <begin position="162"/>
        <end position="184"/>
    </location>
</feature>
<feature type="compositionally biased region" description="Polar residues" evidence="1">
    <location>
        <begin position="175"/>
        <end position="184"/>
    </location>
</feature>
<dbReference type="Gene3D" id="3.40.720.10">
    <property type="entry name" value="Alkaline Phosphatase, subunit A"/>
    <property type="match status" value="1"/>
</dbReference>
<dbReference type="NCBIfam" id="TIGR03368">
    <property type="entry name" value="cellulose_yhjU"/>
    <property type="match status" value="1"/>
</dbReference>
<feature type="transmembrane region" description="Helical" evidence="2">
    <location>
        <begin position="31"/>
        <end position="53"/>
    </location>
</feature>
<feature type="transmembrane region" description="Helical" evidence="2">
    <location>
        <begin position="106"/>
        <end position="129"/>
    </location>
</feature>
<organism evidence="3 4">
    <name type="scientific">Pseudoalteromonas phenolica</name>
    <dbReference type="NCBI Taxonomy" id="161398"/>
    <lineage>
        <taxon>Bacteria</taxon>
        <taxon>Pseudomonadati</taxon>
        <taxon>Pseudomonadota</taxon>
        <taxon>Gammaproteobacteria</taxon>
        <taxon>Alteromonadales</taxon>
        <taxon>Pseudoalteromonadaceae</taxon>
        <taxon>Pseudoalteromonas</taxon>
    </lineage>
</organism>